<feature type="region of interest" description="Disordered" evidence="1">
    <location>
        <begin position="262"/>
        <end position="302"/>
    </location>
</feature>
<reference evidence="2" key="1">
    <citation type="submission" date="2022-07" db="EMBL/GenBank/DDBJ databases">
        <title>Genome Sequence of Agrocybe chaxingu.</title>
        <authorList>
            <person name="Buettner E."/>
        </authorList>
    </citation>
    <scope>NUCLEOTIDE SEQUENCE</scope>
    <source>
        <strain evidence="2">MP-N11</strain>
    </source>
</reference>
<evidence type="ECO:0000313" key="3">
    <source>
        <dbReference type="Proteomes" id="UP001148786"/>
    </source>
</evidence>
<gene>
    <name evidence="2" type="ORF">NLJ89_g9432</name>
</gene>
<keyword evidence="3" id="KW-1185">Reference proteome</keyword>
<comment type="caution">
    <text evidence="2">The sequence shown here is derived from an EMBL/GenBank/DDBJ whole genome shotgun (WGS) entry which is preliminary data.</text>
</comment>
<evidence type="ECO:0000313" key="2">
    <source>
        <dbReference type="EMBL" id="KAJ3501237.1"/>
    </source>
</evidence>
<feature type="compositionally biased region" description="Low complexity" evidence="1">
    <location>
        <begin position="289"/>
        <end position="302"/>
    </location>
</feature>
<dbReference type="OrthoDB" id="3065347at2759"/>
<evidence type="ECO:0000256" key="1">
    <source>
        <dbReference type="SAM" id="MobiDB-lite"/>
    </source>
</evidence>
<organism evidence="2 3">
    <name type="scientific">Agrocybe chaxingu</name>
    <dbReference type="NCBI Taxonomy" id="84603"/>
    <lineage>
        <taxon>Eukaryota</taxon>
        <taxon>Fungi</taxon>
        <taxon>Dikarya</taxon>
        <taxon>Basidiomycota</taxon>
        <taxon>Agaricomycotina</taxon>
        <taxon>Agaricomycetes</taxon>
        <taxon>Agaricomycetidae</taxon>
        <taxon>Agaricales</taxon>
        <taxon>Agaricineae</taxon>
        <taxon>Strophariaceae</taxon>
        <taxon>Agrocybe</taxon>
    </lineage>
</organism>
<accession>A0A9W8JTJ9</accession>
<sequence length="373" mass="41296">MSSPSQLTVSGLAADIHDSEISDNPHDSNIQKDEIHGTVIESGPTHSLECGIELLLQPQTPMDIDSFLPLLMCLPPTALLLEDNAYCIDGAINAEDWNRISDYAKRVRGFTLRDELDASIPRIPIETILRLAQLQRPDKPLFPSLERLSIVQANSNLSHLPLVLSPSVRTLEVASLPNTSAPSLRSFLTALITMSTQHVQELILGPGRLPQSLLQMFFRFEHLCYLELKDVVDHFDFTFIERIGALYELEKLVVDARNAQYAGRVDPPQPPAPVLEFGSEESISDNHIPDPSQSLPPKLPPQGLSRLSSISVTGSLMLIGDLLHFLRTAKLHEVSLTFVPSAKSTEWWMARAPAPGEITRAERRGEPHAEPRA</sequence>
<dbReference type="AlphaFoldDB" id="A0A9W8JTJ9"/>
<name>A0A9W8JTJ9_9AGAR</name>
<dbReference type="Proteomes" id="UP001148786">
    <property type="component" value="Unassembled WGS sequence"/>
</dbReference>
<protein>
    <submittedName>
        <fullName evidence="2">Uncharacterized protein</fullName>
    </submittedName>
</protein>
<proteinExistence type="predicted"/>
<dbReference type="EMBL" id="JANKHO010001467">
    <property type="protein sequence ID" value="KAJ3501237.1"/>
    <property type="molecule type" value="Genomic_DNA"/>
</dbReference>